<sequence length="89" mass="10220">MINQNKSPLEVLTQYADCFEDANETKSKLDLLLDTAMSCTDADDWSADERANLIFFCRQTQLLLTTIFQLTEPLKNFSNFLNPSQHETI</sequence>
<accession>A0A1G7GZY0</accession>
<dbReference type="AlphaFoldDB" id="A0A1G7GZY0"/>
<name>A0A1G7GZY0_CHIFI</name>
<evidence type="ECO:0000313" key="2">
    <source>
        <dbReference type="Proteomes" id="UP000199045"/>
    </source>
</evidence>
<reference evidence="1 2" key="1">
    <citation type="submission" date="2016-10" db="EMBL/GenBank/DDBJ databases">
        <authorList>
            <person name="de Groot N.N."/>
        </authorList>
    </citation>
    <scope>NUCLEOTIDE SEQUENCE [LARGE SCALE GENOMIC DNA]</scope>
    <source>
        <strain evidence="1 2">DSM 527</strain>
    </source>
</reference>
<dbReference type="EMBL" id="FNBN01000001">
    <property type="protein sequence ID" value="SDE93623.1"/>
    <property type="molecule type" value="Genomic_DNA"/>
</dbReference>
<proteinExistence type="predicted"/>
<evidence type="ECO:0000313" key="1">
    <source>
        <dbReference type="EMBL" id="SDE93623.1"/>
    </source>
</evidence>
<organism evidence="1 2">
    <name type="scientific">Chitinophaga filiformis</name>
    <name type="common">Myxococcus filiformis</name>
    <name type="synonym">Flexibacter filiformis</name>
    <dbReference type="NCBI Taxonomy" id="104663"/>
    <lineage>
        <taxon>Bacteria</taxon>
        <taxon>Pseudomonadati</taxon>
        <taxon>Bacteroidota</taxon>
        <taxon>Chitinophagia</taxon>
        <taxon>Chitinophagales</taxon>
        <taxon>Chitinophagaceae</taxon>
        <taxon>Chitinophaga</taxon>
    </lineage>
</organism>
<dbReference type="STRING" id="104663.SAMN04488121_101235"/>
<dbReference type="Proteomes" id="UP000199045">
    <property type="component" value="Unassembled WGS sequence"/>
</dbReference>
<gene>
    <name evidence="1" type="ORF">SAMN04488121_101235</name>
</gene>
<protein>
    <submittedName>
        <fullName evidence="1">Uncharacterized protein</fullName>
    </submittedName>
</protein>